<dbReference type="PANTHER" id="PTHR33395">
    <property type="entry name" value="TRANSCRIPTASE, PUTATIVE-RELATED-RELATED"/>
    <property type="match status" value="1"/>
</dbReference>
<dbReference type="AlphaFoldDB" id="A0A2I0TFC3"/>
<reference evidence="2" key="1">
    <citation type="submission" date="2017-11" db="EMBL/GenBank/DDBJ databases">
        <authorList>
            <person name="Lima N.C."/>
            <person name="Parody-Merino A.M."/>
            <person name="Battley P.F."/>
            <person name="Fidler A.E."/>
            <person name="Prosdocimi F."/>
        </authorList>
    </citation>
    <scope>NUCLEOTIDE SEQUENCE [LARGE SCALE GENOMIC DNA]</scope>
</reference>
<dbReference type="GO" id="GO:0007508">
    <property type="term" value="P:larval heart development"/>
    <property type="evidence" value="ECO:0007669"/>
    <property type="project" value="TreeGrafter"/>
</dbReference>
<dbReference type="InterPro" id="IPR036691">
    <property type="entry name" value="Endo/exonu/phosph_ase_sf"/>
</dbReference>
<protein>
    <submittedName>
        <fullName evidence="1">Mitochondrial fission process protein 1</fullName>
    </submittedName>
</protein>
<gene>
    <name evidence="1" type="ORF">llap_17184</name>
</gene>
<dbReference type="SUPFAM" id="SSF56219">
    <property type="entry name" value="DNase I-like"/>
    <property type="match status" value="1"/>
</dbReference>
<evidence type="ECO:0000313" key="2">
    <source>
        <dbReference type="Proteomes" id="UP000233556"/>
    </source>
</evidence>
<dbReference type="PANTHER" id="PTHR33395:SF22">
    <property type="entry name" value="REVERSE TRANSCRIPTASE DOMAIN-CONTAINING PROTEIN"/>
    <property type="match status" value="1"/>
</dbReference>
<dbReference type="GO" id="GO:0031012">
    <property type="term" value="C:extracellular matrix"/>
    <property type="evidence" value="ECO:0007669"/>
    <property type="project" value="TreeGrafter"/>
</dbReference>
<reference evidence="2" key="2">
    <citation type="submission" date="2017-12" db="EMBL/GenBank/DDBJ databases">
        <title>Genome sequence of the Bar-tailed Godwit (Limosa lapponica baueri).</title>
        <authorList>
            <person name="Lima N.C.B."/>
            <person name="Parody-Merino A.M."/>
            <person name="Battley P.F."/>
            <person name="Fidler A.E."/>
            <person name="Prosdocimi F."/>
        </authorList>
    </citation>
    <scope>NUCLEOTIDE SEQUENCE [LARGE SCALE GENOMIC DNA]</scope>
</reference>
<dbReference type="Proteomes" id="UP000233556">
    <property type="component" value="Unassembled WGS sequence"/>
</dbReference>
<dbReference type="GO" id="GO:0061343">
    <property type="term" value="P:cell adhesion involved in heart morphogenesis"/>
    <property type="evidence" value="ECO:0007669"/>
    <property type="project" value="TreeGrafter"/>
</dbReference>
<organism evidence="1 2">
    <name type="scientific">Limosa lapponica baueri</name>
    <dbReference type="NCBI Taxonomy" id="1758121"/>
    <lineage>
        <taxon>Eukaryota</taxon>
        <taxon>Metazoa</taxon>
        <taxon>Chordata</taxon>
        <taxon>Craniata</taxon>
        <taxon>Vertebrata</taxon>
        <taxon>Euteleostomi</taxon>
        <taxon>Archelosauria</taxon>
        <taxon>Archosauria</taxon>
        <taxon>Dinosauria</taxon>
        <taxon>Saurischia</taxon>
        <taxon>Theropoda</taxon>
        <taxon>Coelurosauria</taxon>
        <taxon>Aves</taxon>
        <taxon>Neognathae</taxon>
        <taxon>Neoaves</taxon>
        <taxon>Charadriiformes</taxon>
        <taxon>Scolopacidae</taxon>
        <taxon>Limosa</taxon>
    </lineage>
</organism>
<sequence length="148" mass="17274">MENYVLIAVTETWWDESHYWSMVIDGYKLFKRVRQGRRGGGVALYAKTRIDCVELSFKSSNAQVKSLWVEIRHQVNEGKFMVGVYYRPSDQGDEVDEEFILQLQKPSCLQAPVWIADINHLDICWKSSTANCEQSRKLLECVEYIFLV</sequence>
<dbReference type="Gene3D" id="3.60.10.10">
    <property type="entry name" value="Endonuclease/exonuclease/phosphatase"/>
    <property type="match status" value="1"/>
</dbReference>
<proteinExistence type="predicted"/>
<evidence type="ECO:0000313" key="1">
    <source>
        <dbReference type="EMBL" id="PKU32511.1"/>
    </source>
</evidence>
<keyword evidence="2" id="KW-1185">Reference proteome</keyword>
<dbReference type="OrthoDB" id="6152807at2759"/>
<name>A0A2I0TFC3_LIMLA</name>
<accession>A0A2I0TFC3</accession>
<dbReference type="EMBL" id="KZ511197">
    <property type="protein sequence ID" value="PKU32511.1"/>
    <property type="molecule type" value="Genomic_DNA"/>
</dbReference>